<accession>A0A3N2PQL8</accession>
<evidence type="ECO:0000256" key="1">
    <source>
        <dbReference type="SAM" id="MobiDB-lite"/>
    </source>
</evidence>
<reference evidence="2 3" key="1">
    <citation type="journal article" date="2018" name="Mol. Ecol.">
        <title>The obligate alkalophilic soda-lake fungus Sodiomyces alkalinus has shifted to a protein diet.</title>
        <authorList>
            <person name="Grum-Grzhimaylo A.A."/>
            <person name="Falkoski D.L."/>
            <person name="van den Heuvel J."/>
            <person name="Valero-Jimenez C.A."/>
            <person name="Min B."/>
            <person name="Choi I.G."/>
            <person name="Lipzen A."/>
            <person name="Daum C.G."/>
            <person name="Aanen D.K."/>
            <person name="Tsang A."/>
            <person name="Henrissat B."/>
            <person name="Bilanenko E.N."/>
            <person name="de Vries R.P."/>
            <person name="van Kan J.A.L."/>
            <person name="Grigoriev I.V."/>
            <person name="Debets A.J.M."/>
        </authorList>
    </citation>
    <scope>NUCLEOTIDE SEQUENCE [LARGE SCALE GENOMIC DNA]</scope>
    <source>
        <strain evidence="2 3">F11</strain>
    </source>
</reference>
<sequence>MTPLEENPDAMMHGKNIGPGYAKPVEWDSFPPNPPSTSRIGPLPRREQNPTTAPITARPGNLQLNIYPAGCLSSDSTIAKEWGAAWVAVMWLHTEDLARLMRDGFDWDESNVIKEAGFLTREYKKKMPWWGPKPSYFSGDPEEFLCRHFSLRSSEDDPSWTASLTVWFPTTITDPTPEAVIRFRLADLHPENITSAVATDDNGRTVYWFSWFRPNCRFINCIYDDMPLRGWWPCPKARPEEEEGLNETLGEVKSEEERARETLGEVKSETKYDEEGANDTAGRNDSNHDLPWQIITENDM</sequence>
<keyword evidence="3" id="KW-1185">Reference proteome</keyword>
<evidence type="ECO:0000313" key="3">
    <source>
        <dbReference type="Proteomes" id="UP000272025"/>
    </source>
</evidence>
<dbReference type="Proteomes" id="UP000272025">
    <property type="component" value="Unassembled WGS sequence"/>
</dbReference>
<feature type="region of interest" description="Disordered" evidence="1">
    <location>
        <begin position="239"/>
        <end position="300"/>
    </location>
</feature>
<organism evidence="2 3">
    <name type="scientific">Sodiomyces alkalinus (strain CBS 110278 / VKM F-3762 / F11)</name>
    <name type="common">Alkaliphilic filamentous fungus</name>
    <dbReference type="NCBI Taxonomy" id="1314773"/>
    <lineage>
        <taxon>Eukaryota</taxon>
        <taxon>Fungi</taxon>
        <taxon>Dikarya</taxon>
        <taxon>Ascomycota</taxon>
        <taxon>Pezizomycotina</taxon>
        <taxon>Sordariomycetes</taxon>
        <taxon>Hypocreomycetidae</taxon>
        <taxon>Glomerellales</taxon>
        <taxon>Plectosphaerellaceae</taxon>
        <taxon>Sodiomyces</taxon>
    </lineage>
</organism>
<evidence type="ECO:0000313" key="2">
    <source>
        <dbReference type="EMBL" id="ROT36807.1"/>
    </source>
</evidence>
<proteinExistence type="predicted"/>
<dbReference type="GeneID" id="39580838"/>
<dbReference type="EMBL" id="ML119058">
    <property type="protein sequence ID" value="ROT36807.1"/>
    <property type="molecule type" value="Genomic_DNA"/>
</dbReference>
<dbReference type="AlphaFoldDB" id="A0A3N2PQL8"/>
<dbReference type="OrthoDB" id="4589291at2759"/>
<protein>
    <submittedName>
        <fullName evidence="2">Uncharacterized protein</fullName>
    </submittedName>
</protein>
<gene>
    <name evidence="2" type="ORF">SODALDRAFT_335007</name>
</gene>
<dbReference type="RefSeq" id="XP_028464613.1">
    <property type="nucleotide sequence ID" value="XM_028612360.1"/>
</dbReference>
<feature type="compositionally biased region" description="Basic and acidic residues" evidence="1">
    <location>
        <begin position="250"/>
        <end position="274"/>
    </location>
</feature>
<name>A0A3N2PQL8_SODAK</name>
<feature type="region of interest" description="Disordered" evidence="1">
    <location>
        <begin position="28"/>
        <end position="57"/>
    </location>
</feature>